<dbReference type="EMBL" id="ABLC01000389">
    <property type="protein sequence ID" value="EDS99919.1"/>
    <property type="molecule type" value="Genomic_DNA"/>
</dbReference>
<sequence>MSALDIAYAVPRVVSYTAFSSWISSLRHVTQ</sequence>
<evidence type="ECO:0000313" key="1">
    <source>
        <dbReference type="EMBL" id="EDS99919.1"/>
    </source>
</evidence>
<comment type="caution">
    <text evidence="1">The sequence shown here is derived from an EMBL/GenBank/DDBJ whole genome shotgun (WGS) entry which is preliminary data.</text>
</comment>
<proteinExistence type="predicted"/>
<accession>B1FRA0</accession>
<protein>
    <submittedName>
        <fullName evidence="1">Uncharacterized protein</fullName>
    </submittedName>
</protein>
<gene>
    <name evidence="1" type="ORF">BamIOP4010DRAFT_6561</name>
</gene>
<dbReference type="AlphaFoldDB" id="B1FRA0"/>
<name>B1FRA0_9BURK</name>
<organism evidence="1 2">
    <name type="scientific">Burkholderia ambifaria IOP40-10</name>
    <dbReference type="NCBI Taxonomy" id="396596"/>
    <lineage>
        <taxon>Bacteria</taxon>
        <taxon>Pseudomonadati</taxon>
        <taxon>Pseudomonadota</taxon>
        <taxon>Betaproteobacteria</taxon>
        <taxon>Burkholderiales</taxon>
        <taxon>Burkholderiaceae</taxon>
        <taxon>Burkholderia</taxon>
        <taxon>Burkholderia cepacia complex</taxon>
    </lineage>
</organism>
<reference evidence="1 2" key="1">
    <citation type="submission" date="2008-03" db="EMBL/GenBank/DDBJ databases">
        <title>Sequencing of the draft genome and assembly of Burkholderia ambifaria IOP40-10.</title>
        <authorList>
            <consortium name="US DOE Joint Genome Institute (JGI-PGF)"/>
            <person name="Copeland A."/>
            <person name="Lucas S."/>
            <person name="Lapidus A."/>
            <person name="Glavina del Rio T."/>
            <person name="Dalin E."/>
            <person name="Tice H."/>
            <person name="Bruce D."/>
            <person name="Goodwin L."/>
            <person name="Pitluck S."/>
            <person name="Larimer F."/>
            <person name="Land M.L."/>
            <person name="Hauser L."/>
            <person name="Tiedje J."/>
            <person name="Richardson P."/>
        </authorList>
    </citation>
    <scope>NUCLEOTIDE SEQUENCE [LARGE SCALE GENOMIC DNA]</scope>
    <source>
        <strain evidence="1 2">IOP40-10</strain>
    </source>
</reference>
<dbReference type="Proteomes" id="UP000005463">
    <property type="component" value="Unassembled WGS sequence"/>
</dbReference>
<evidence type="ECO:0000313" key="2">
    <source>
        <dbReference type="Proteomes" id="UP000005463"/>
    </source>
</evidence>